<dbReference type="Proteomes" id="UP000253508">
    <property type="component" value="Unassembled WGS sequence"/>
</dbReference>
<dbReference type="InterPro" id="IPR016181">
    <property type="entry name" value="Acyl_CoA_acyltransferase"/>
</dbReference>
<dbReference type="InterPro" id="IPR013653">
    <property type="entry name" value="GCN5-like_dom"/>
</dbReference>
<feature type="domain" description="N-acetyltransferase" evidence="1">
    <location>
        <begin position="107"/>
        <end position="246"/>
    </location>
</feature>
<dbReference type="Gene3D" id="3.40.630.30">
    <property type="match status" value="1"/>
</dbReference>
<comment type="caution">
    <text evidence="2">The sequence shown here is derived from an EMBL/GenBank/DDBJ whole genome shotgun (WGS) entry which is preliminary data.</text>
</comment>
<name>A0A367Y2L5_9MICO</name>
<dbReference type="Pfam" id="PF08445">
    <property type="entry name" value="FR47"/>
    <property type="match status" value="1"/>
</dbReference>
<evidence type="ECO:0000313" key="2">
    <source>
        <dbReference type="EMBL" id="RCK59869.1"/>
    </source>
</evidence>
<dbReference type="CDD" id="cd04301">
    <property type="entry name" value="NAT_SF"/>
    <property type="match status" value="1"/>
</dbReference>
<dbReference type="OrthoDB" id="9797456at2"/>
<dbReference type="PROSITE" id="PS51186">
    <property type="entry name" value="GNAT"/>
    <property type="match status" value="1"/>
</dbReference>
<gene>
    <name evidence="2" type="ORF">DTO57_06840</name>
</gene>
<dbReference type="InterPro" id="IPR000182">
    <property type="entry name" value="GNAT_dom"/>
</dbReference>
<dbReference type="AlphaFoldDB" id="A0A367Y2L5"/>
<keyword evidence="3" id="KW-1185">Reference proteome</keyword>
<protein>
    <submittedName>
        <fullName evidence="2">GNAT family N-acetyltransferase</fullName>
    </submittedName>
</protein>
<evidence type="ECO:0000313" key="3">
    <source>
        <dbReference type="Proteomes" id="UP000253508"/>
    </source>
</evidence>
<evidence type="ECO:0000259" key="1">
    <source>
        <dbReference type="PROSITE" id="PS51186"/>
    </source>
</evidence>
<accession>A0A367Y2L5</accession>
<sequence>MFDFAPRSAASHHAQDTSSVDTSVLDSPAWSALNGAHARFAEGNEFVKRYQDDVSPFVGVVSWDEPAVWDALIEMFGRGSAVMLSHFSGSLPEGWSEISRGQGLQLVASPRVTGERFDEAVELGADDAEEMLALVARNEPGPFRPRTHELGRYVGVRRDGKLVAMAGERLRPDGFTEISAVCVDEDYRRQGLASALVLDVAHGIRQRGDIPFLHVSATNLGAAAAYEKIGFELRRKVDFLAAQTPA</sequence>
<organism evidence="2 3">
    <name type="scientific">Microbacterium sorbitolivorans</name>
    <dbReference type="NCBI Taxonomy" id="1867410"/>
    <lineage>
        <taxon>Bacteria</taxon>
        <taxon>Bacillati</taxon>
        <taxon>Actinomycetota</taxon>
        <taxon>Actinomycetes</taxon>
        <taxon>Micrococcales</taxon>
        <taxon>Microbacteriaceae</taxon>
        <taxon>Microbacterium</taxon>
    </lineage>
</organism>
<dbReference type="RefSeq" id="WP_114117481.1">
    <property type="nucleotide sequence ID" value="NZ_BMHU01000003.1"/>
</dbReference>
<keyword evidence="2" id="KW-0808">Transferase</keyword>
<dbReference type="GO" id="GO:0016747">
    <property type="term" value="F:acyltransferase activity, transferring groups other than amino-acyl groups"/>
    <property type="evidence" value="ECO:0007669"/>
    <property type="project" value="InterPro"/>
</dbReference>
<dbReference type="EMBL" id="QORO01000002">
    <property type="protein sequence ID" value="RCK59869.1"/>
    <property type="molecule type" value="Genomic_DNA"/>
</dbReference>
<proteinExistence type="predicted"/>
<reference evidence="2 3" key="1">
    <citation type="submission" date="2018-07" db="EMBL/GenBank/DDBJ databases">
        <title>Microbacterium endoborsara sp. nov., a novel actinobacterium isolated from Borszczowia aralocaspica.</title>
        <authorList>
            <person name="An D."/>
        </authorList>
    </citation>
    <scope>NUCLEOTIDE SEQUENCE [LARGE SCALE GENOMIC DNA]</scope>
    <source>
        <strain evidence="2 3">C1.15228</strain>
    </source>
</reference>
<dbReference type="SUPFAM" id="SSF55729">
    <property type="entry name" value="Acyl-CoA N-acyltransferases (Nat)"/>
    <property type="match status" value="1"/>
</dbReference>